<dbReference type="EMBL" id="JBHRTP010000008">
    <property type="protein sequence ID" value="MFC3107250.1"/>
    <property type="molecule type" value="Genomic_DNA"/>
</dbReference>
<reference evidence="3" key="1">
    <citation type="journal article" date="2019" name="Int. J. Syst. Evol. Microbiol.">
        <title>The Global Catalogue of Microorganisms (GCM) 10K type strain sequencing project: providing services to taxonomists for standard genome sequencing and annotation.</title>
        <authorList>
            <consortium name="The Broad Institute Genomics Platform"/>
            <consortium name="The Broad Institute Genome Sequencing Center for Infectious Disease"/>
            <person name="Wu L."/>
            <person name="Ma J."/>
        </authorList>
    </citation>
    <scope>NUCLEOTIDE SEQUENCE [LARGE SCALE GENOMIC DNA]</scope>
    <source>
        <strain evidence="3">KCTC 42986</strain>
    </source>
</reference>
<feature type="chain" id="PRO_5047145342" evidence="1">
    <location>
        <begin position="24"/>
        <end position="107"/>
    </location>
</feature>
<evidence type="ECO:0000313" key="2">
    <source>
        <dbReference type="EMBL" id="MFC3107250.1"/>
    </source>
</evidence>
<sequence>MKKLMVLWLAAVALTLSMGIGFAAARNSDGMHGHGGPEARQGFEHHGFHRGFEPHQGFVRPHGFGRFHHFDRHSRVIIIGDPFFGRQSTTLLLCTPSNTRQFMLHPA</sequence>
<evidence type="ECO:0000256" key="1">
    <source>
        <dbReference type="SAM" id="SignalP"/>
    </source>
</evidence>
<comment type="caution">
    <text evidence="2">The sequence shown here is derived from an EMBL/GenBank/DDBJ whole genome shotgun (WGS) entry which is preliminary data.</text>
</comment>
<accession>A0ABV7F104</accession>
<gene>
    <name evidence="2" type="ORF">ACFOFO_04590</name>
</gene>
<evidence type="ECO:0000313" key="3">
    <source>
        <dbReference type="Proteomes" id="UP001595530"/>
    </source>
</evidence>
<proteinExistence type="predicted"/>
<name>A0ABV7F104_9BURK</name>
<dbReference type="Proteomes" id="UP001595530">
    <property type="component" value="Unassembled WGS sequence"/>
</dbReference>
<dbReference type="RefSeq" id="WP_390326713.1">
    <property type="nucleotide sequence ID" value="NZ_JBHRTP010000008.1"/>
</dbReference>
<organism evidence="2 3">
    <name type="scientific">Undibacterium arcticum</name>
    <dbReference type="NCBI Taxonomy" id="1762892"/>
    <lineage>
        <taxon>Bacteria</taxon>
        <taxon>Pseudomonadati</taxon>
        <taxon>Pseudomonadota</taxon>
        <taxon>Betaproteobacteria</taxon>
        <taxon>Burkholderiales</taxon>
        <taxon>Oxalobacteraceae</taxon>
        <taxon>Undibacterium</taxon>
    </lineage>
</organism>
<protein>
    <submittedName>
        <fullName evidence="2">Uncharacterized protein</fullName>
    </submittedName>
</protein>
<keyword evidence="1" id="KW-0732">Signal</keyword>
<keyword evidence="3" id="KW-1185">Reference proteome</keyword>
<feature type="signal peptide" evidence="1">
    <location>
        <begin position="1"/>
        <end position="23"/>
    </location>
</feature>